<dbReference type="Proteomes" id="UP000190042">
    <property type="component" value="Unassembled WGS sequence"/>
</dbReference>
<dbReference type="InterPro" id="IPR006805">
    <property type="entry name" value="Anth_synth_I_N"/>
</dbReference>
<protein>
    <submittedName>
        <fullName evidence="3">Para-aminobenzoate synthetase component 1</fullName>
    </submittedName>
</protein>
<dbReference type="PRINTS" id="PR00095">
    <property type="entry name" value="ANTSNTHASEI"/>
</dbReference>
<dbReference type="InterPro" id="IPR015890">
    <property type="entry name" value="Chorismate_C"/>
</dbReference>
<dbReference type="Gene3D" id="3.60.120.10">
    <property type="entry name" value="Anthranilate synthase"/>
    <property type="match status" value="1"/>
</dbReference>
<dbReference type="Pfam" id="PF04715">
    <property type="entry name" value="Anth_synt_I_N"/>
    <property type="match status" value="1"/>
</dbReference>
<dbReference type="PANTHER" id="PTHR11236:SF41">
    <property type="entry name" value="AMINODEOXYCHORISMATE SYNTHASE COMPONENT 1"/>
    <property type="match status" value="1"/>
</dbReference>
<proteinExistence type="predicted"/>
<dbReference type="InterPro" id="IPR019999">
    <property type="entry name" value="Anth_synth_I-like"/>
</dbReference>
<dbReference type="AlphaFoldDB" id="A0A1T4YZW1"/>
<dbReference type="GO" id="GO:0000162">
    <property type="term" value="P:L-tryptophan biosynthetic process"/>
    <property type="evidence" value="ECO:0007669"/>
    <property type="project" value="TreeGrafter"/>
</dbReference>
<evidence type="ECO:0000313" key="4">
    <source>
        <dbReference type="Proteomes" id="UP000190042"/>
    </source>
</evidence>
<reference evidence="4" key="1">
    <citation type="submission" date="2017-02" db="EMBL/GenBank/DDBJ databases">
        <authorList>
            <person name="Varghese N."/>
            <person name="Submissions S."/>
        </authorList>
    </citation>
    <scope>NUCLEOTIDE SEQUENCE [LARGE SCALE GENOMIC DNA]</scope>
    <source>
        <strain evidence="4">DSM 23966</strain>
    </source>
</reference>
<keyword evidence="4" id="KW-1185">Reference proteome</keyword>
<dbReference type="SUPFAM" id="SSF56322">
    <property type="entry name" value="ADC synthase"/>
    <property type="match status" value="1"/>
</dbReference>
<evidence type="ECO:0000259" key="1">
    <source>
        <dbReference type="Pfam" id="PF00425"/>
    </source>
</evidence>
<sequence>METVAYQTASMTRDEFFYAYKQLAEQTDRHILLESGRDGEMCIAGLNPLVTVQANEEGLQLDWRDGTREILAGEDPLTLLNEFLSRYELRRDDNLPAFQGGAIGMISYDYVRSYETLPSLAENDLATPDVFFYVFDRWAVLDVVHETVYFMSLPNVQTSLTVMENEWVDAVKHGLAGRRFSQGQAVDVEVTQDNLEVSVTGERFEGMVRDVQKFIAQGDVVQVNLSVRQSKPLDVPSLSMYEALRSFNPSPYMAYMMSPEFEVVSGSPELLLKKRGNELSTRPIGGTRKRGATEREDAALQQELVSDTKEKGEHKMLVDLECKDFERICKPGTVEVDEFMVVEKYSHVMHLVSNVRGTAATQGAAAIIRGVFPGGSITGDPKLRTMEIIEELEPTRRGLYTGSMGWISFNGDIELNITIRTAFIQDGIVHIQAGAGLVPESIPAAEYQESLNKAKALWQAKEMAEQAVREESWRSH</sequence>
<evidence type="ECO:0000313" key="3">
    <source>
        <dbReference type="EMBL" id="SKB07350.1"/>
    </source>
</evidence>
<dbReference type="RefSeq" id="WP_078818822.1">
    <property type="nucleotide sequence ID" value="NZ_FUYJ01000013.1"/>
</dbReference>
<feature type="domain" description="Chorismate-utilising enzyme C-terminal" evidence="1">
    <location>
        <begin position="202"/>
        <end position="453"/>
    </location>
</feature>
<accession>A0A1T4YZW1</accession>
<dbReference type="Pfam" id="PF00425">
    <property type="entry name" value="Chorismate_bind"/>
    <property type="match status" value="1"/>
</dbReference>
<dbReference type="EMBL" id="FUYJ01000013">
    <property type="protein sequence ID" value="SKB07350.1"/>
    <property type="molecule type" value="Genomic_DNA"/>
</dbReference>
<dbReference type="InterPro" id="IPR005801">
    <property type="entry name" value="ADC_synthase"/>
</dbReference>
<feature type="domain" description="Anthranilate synthase component I N-terminal" evidence="2">
    <location>
        <begin position="16"/>
        <end position="149"/>
    </location>
</feature>
<dbReference type="PANTHER" id="PTHR11236">
    <property type="entry name" value="AMINOBENZOATE/ANTHRANILATE SYNTHASE"/>
    <property type="match status" value="1"/>
</dbReference>
<gene>
    <name evidence="3" type="ORF">SAMN04244570_0365</name>
</gene>
<organism evidence="3 4">
    <name type="scientific">Sporosarcina newyorkensis</name>
    <dbReference type="NCBI Taxonomy" id="759851"/>
    <lineage>
        <taxon>Bacteria</taxon>
        <taxon>Bacillati</taxon>
        <taxon>Bacillota</taxon>
        <taxon>Bacilli</taxon>
        <taxon>Bacillales</taxon>
        <taxon>Caryophanaceae</taxon>
        <taxon>Sporosarcina</taxon>
    </lineage>
</organism>
<name>A0A1T4YZW1_9BACL</name>
<evidence type="ECO:0000259" key="2">
    <source>
        <dbReference type="Pfam" id="PF04715"/>
    </source>
</evidence>